<evidence type="ECO:0000313" key="7">
    <source>
        <dbReference type="EMBL" id="CAL1274310.1"/>
    </source>
</evidence>
<dbReference type="PANTHER" id="PTHR10129:SF44">
    <property type="entry name" value="TRAFFIC JAM, ISOFORM C"/>
    <property type="match status" value="1"/>
</dbReference>
<feature type="compositionally biased region" description="Low complexity" evidence="5">
    <location>
        <begin position="208"/>
        <end position="224"/>
    </location>
</feature>
<name>A0AAV1ZR29_9ARAC</name>
<feature type="compositionally biased region" description="Polar residues" evidence="5">
    <location>
        <begin position="232"/>
        <end position="241"/>
    </location>
</feature>
<dbReference type="AlphaFoldDB" id="A0AAV1ZR29"/>
<proteinExistence type="predicted"/>
<dbReference type="GO" id="GO:0000978">
    <property type="term" value="F:RNA polymerase II cis-regulatory region sequence-specific DNA binding"/>
    <property type="evidence" value="ECO:0007669"/>
    <property type="project" value="TreeGrafter"/>
</dbReference>
<keyword evidence="8" id="KW-1185">Reference proteome</keyword>
<protein>
    <recommendedName>
        <fullName evidence="6">Basic leucine zipper domain-containing protein</fullName>
    </recommendedName>
</protein>
<evidence type="ECO:0000256" key="2">
    <source>
        <dbReference type="ARBA" id="ARBA00023125"/>
    </source>
</evidence>
<evidence type="ECO:0000259" key="6">
    <source>
        <dbReference type="Pfam" id="PF03131"/>
    </source>
</evidence>
<gene>
    <name evidence="7" type="ORF">LARSCL_LOCUS7391</name>
</gene>
<evidence type="ECO:0000256" key="4">
    <source>
        <dbReference type="SAM" id="Coils"/>
    </source>
</evidence>
<dbReference type="EMBL" id="CAXIEN010000076">
    <property type="protein sequence ID" value="CAL1274310.1"/>
    <property type="molecule type" value="Genomic_DNA"/>
</dbReference>
<dbReference type="GO" id="GO:0000981">
    <property type="term" value="F:DNA-binding transcription factor activity, RNA polymerase II-specific"/>
    <property type="evidence" value="ECO:0007669"/>
    <property type="project" value="TreeGrafter"/>
</dbReference>
<evidence type="ECO:0000256" key="3">
    <source>
        <dbReference type="ARBA" id="ARBA00023163"/>
    </source>
</evidence>
<organism evidence="7 8">
    <name type="scientific">Larinioides sclopetarius</name>
    <dbReference type="NCBI Taxonomy" id="280406"/>
    <lineage>
        <taxon>Eukaryota</taxon>
        <taxon>Metazoa</taxon>
        <taxon>Ecdysozoa</taxon>
        <taxon>Arthropoda</taxon>
        <taxon>Chelicerata</taxon>
        <taxon>Arachnida</taxon>
        <taxon>Araneae</taxon>
        <taxon>Araneomorphae</taxon>
        <taxon>Entelegynae</taxon>
        <taxon>Araneoidea</taxon>
        <taxon>Araneidae</taxon>
        <taxon>Larinioides</taxon>
    </lineage>
</organism>
<dbReference type="Proteomes" id="UP001497382">
    <property type="component" value="Unassembled WGS sequence"/>
</dbReference>
<feature type="region of interest" description="Disordered" evidence="5">
    <location>
        <begin position="385"/>
        <end position="411"/>
    </location>
</feature>
<dbReference type="InterPro" id="IPR024874">
    <property type="entry name" value="Transcription_factor_Maf_fam"/>
</dbReference>
<keyword evidence="1" id="KW-0805">Transcription regulation</keyword>
<sequence length="411" mass="45888">MVLKLALVPMEQDFELKQDFELNSLDENLKQRMESVHLSSENINCCSSSEQRNGQVNMEQHLQQHQGAGVLQYPGVEMHCPAVGSLPGGGRRAVVLTGSTPGFAPDYHHPSFPPSPPSVAAVPGESPAMQPDGRTNLLEESMLWLPTQPLDLRNSDDIESWMLRRAYGDMLTSPLGIDDHQHVIQQQQQQQHIQQPKMNSCMNGYGGSVESVPGSSSSGSFSASDDCDSLTDIPSPSFNHVSNGGNGSPGSNARSMMRLADPTAEVDGGLNDEQLIALSVRDLNRKLHGYPRDVITRIKQKRRTLKNRGYAQNCRTKRIALKCLLEKNNQALQMERDRLVREREAERQQKEKAMLDRDKAIHDRDIAIQERDFYKQQLKQQLSLARSREFSQQGSLSNTNANSPSSPEFYI</sequence>
<feature type="region of interest" description="Disordered" evidence="5">
    <location>
        <begin position="204"/>
        <end position="255"/>
    </location>
</feature>
<feature type="domain" description="Basic leucine zipper" evidence="6">
    <location>
        <begin position="270"/>
        <end position="354"/>
    </location>
</feature>
<dbReference type="SUPFAM" id="SSF47454">
    <property type="entry name" value="A DNA-binding domain in eukaryotic transcription factors"/>
    <property type="match status" value="1"/>
</dbReference>
<dbReference type="InterPro" id="IPR008917">
    <property type="entry name" value="TF_DNA-bd_sf"/>
</dbReference>
<keyword evidence="2" id="KW-0238">DNA-binding</keyword>
<dbReference type="Gene3D" id="1.20.5.170">
    <property type="match status" value="1"/>
</dbReference>
<keyword evidence="4" id="KW-0175">Coiled coil</keyword>
<evidence type="ECO:0000313" key="8">
    <source>
        <dbReference type="Proteomes" id="UP001497382"/>
    </source>
</evidence>
<keyword evidence="3" id="KW-0804">Transcription</keyword>
<feature type="coiled-coil region" evidence="4">
    <location>
        <begin position="329"/>
        <end position="356"/>
    </location>
</feature>
<dbReference type="PANTHER" id="PTHR10129">
    <property type="entry name" value="TRANSCRIPTION FACTOR MAF"/>
    <property type="match status" value="1"/>
</dbReference>
<dbReference type="Pfam" id="PF03131">
    <property type="entry name" value="bZIP_Maf"/>
    <property type="match status" value="1"/>
</dbReference>
<evidence type="ECO:0000256" key="5">
    <source>
        <dbReference type="SAM" id="MobiDB-lite"/>
    </source>
</evidence>
<dbReference type="GO" id="GO:0005634">
    <property type="term" value="C:nucleus"/>
    <property type="evidence" value="ECO:0007669"/>
    <property type="project" value="TreeGrafter"/>
</dbReference>
<accession>A0AAV1ZR29</accession>
<reference evidence="7 8" key="1">
    <citation type="submission" date="2024-04" db="EMBL/GenBank/DDBJ databases">
        <authorList>
            <person name="Rising A."/>
            <person name="Reimegard J."/>
            <person name="Sonavane S."/>
            <person name="Akerstrom W."/>
            <person name="Nylinder S."/>
            <person name="Hedman E."/>
            <person name="Kallberg Y."/>
        </authorList>
    </citation>
    <scope>NUCLEOTIDE SEQUENCE [LARGE SCALE GENOMIC DNA]</scope>
</reference>
<comment type="caution">
    <text evidence="7">The sequence shown here is derived from an EMBL/GenBank/DDBJ whole genome shotgun (WGS) entry which is preliminary data.</text>
</comment>
<evidence type="ECO:0000256" key="1">
    <source>
        <dbReference type="ARBA" id="ARBA00023015"/>
    </source>
</evidence>
<dbReference type="InterPro" id="IPR004826">
    <property type="entry name" value="bZIP_Maf"/>
</dbReference>